<protein>
    <submittedName>
        <fullName evidence="1">Uncharacterized protein</fullName>
    </submittedName>
</protein>
<evidence type="ECO:0000313" key="2">
    <source>
        <dbReference type="EMBL" id="KAG7339545.1"/>
    </source>
</evidence>
<dbReference type="AlphaFoldDB" id="A0A9K3K6N9"/>
<dbReference type="Proteomes" id="UP000693970">
    <property type="component" value="Unassembled WGS sequence"/>
</dbReference>
<dbReference type="EMBL" id="JAGRRH010000062">
    <property type="protein sequence ID" value="KAG7338207.1"/>
    <property type="molecule type" value="Genomic_DNA"/>
</dbReference>
<reference evidence="1" key="2">
    <citation type="submission" date="2021-04" db="EMBL/GenBank/DDBJ databases">
        <authorList>
            <person name="Podell S."/>
        </authorList>
    </citation>
    <scope>NUCLEOTIDE SEQUENCE</scope>
    <source>
        <strain evidence="1">Hildebrandi</strain>
    </source>
</reference>
<evidence type="ECO:0000313" key="3">
    <source>
        <dbReference type="EMBL" id="KAG7359353.1"/>
    </source>
</evidence>
<dbReference type="EMBL" id="JAGRRH010000013">
    <property type="protein sequence ID" value="KAG7359353.1"/>
    <property type="molecule type" value="Genomic_DNA"/>
</dbReference>
<reference evidence="1" key="1">
    <citation type="journal article" date="2021" name="Sci. Rep.">
        <title>Diploid genomic architecture of Nitzschia inconspicua, an elite biomass production diatom.</title>
        <authorList>
            <person name="Oliver A."/>
            <person name="Podell S."/>
            <person name="Pinowska A."/>
            <person name="Traller J.C."/>
            <person name="Smith S.R."/>
            <person name="McClure R."/>
            <person name="Beliaev A."/>
            <person name="Bohutskyi P."/>
            <person name="Hill E.A."/>
            <person name="Rabines A."/>
            <person name="Zheng H."/>
            <person name="Allen L.Z."/>
            <person name="Kuo A."/>
            <person name="Grigoriev I.V."/>
            <person name="Allen A.E."/>
            <person name="Hazlebeck D."/>
            <person name="Allen E.E."/>
        </authorList>
    </citation>
    <scope>NUCLEOTIDE SEQUENCE</scope>
    <source>
        <strain evidence="1">Hildebrandi</strain>
    </source>
</reference>
<sequence>MACLRTGLKKPGTMSPKEFATLLEMANEYVKLIPGAPVDSAGLTPNEFCRAYLNAMPRQWPQNFTNAGKKCVYGNHSIDACLLSKHNRSKIPSSRKDHQVVITSRREITVKMDVTTNAMPNTATVTKAAITITTTGESKTPTKTITVKVESMPIHPVLYLTITDTRLVNVALSVMPSDQVTAGTTRTTPIATQMETSVTTTVLVVMNPTSLKIRAT</sequence>
<organism evidence="1 5">
    <name type="scientific">Nitzschia inconspicua</name>
    <dbReference type="NCBI Taxonomy" id="303405"/>
    <lineage>
        <taxon>Eukaryota</taxon>
        <taxon>Sar</taxon>
        <taxon>Stramenopiles</taxon>
        <taxon>Ochrophyta</taxon>
        <taxon>Bacillariophyta</taxon>
        <taxon>Bacillariophyceae</taxon>
        <taxon>Bacillariophycidae</taxon>
        <taxon>Bacillariales</taxon>
        <taxon>Bacillariaceae</taxon>
        <taxon>Nitzschia</taxon>
    </lineage>
</organism>
<accession>A0A9K3K6N9</accession>
<gene>
    <name evidence="1" type="ORF">IV203_002612</name>
    <name evidence="4" type="ORF">IV203_025119</name>
    <name evidence="2" type="ORF">IV203_025138</name>
    <name evidence="3" type="ORF">IV203_034451</name>
</gene>
<dbReference type="EMBL" id="JAGRRH010000008">
    <property type="protein sequence ID" value="KAG7365678.1"/>
    <property type="molecule type" value="Genomic_DNA"/>
</dbReference>
<proteinExistence type="predicted"/>
<evidence type="ECO:0000313" key="5">
    <source>
        <dbReference type="Proteomes" id="UP000693970"/>
    </source>
</evidence>
<keyword evidence="5" id="KW-1185">Reference proteome</keyword>
<name>A0A9K3K6N9_9STRA</name>
<comment type="caution">
    <text evidence="1">The sequence shown here is derived from an EMBL/GenBank/DDBJ whole genome shotgun (WGS) entry which is preliminary data.</text>
</comment>
<evidence type="ECO:0000313" key="1">
    <source>
        <dbReference type="EMBL" id="KAG7338207.1"/>
    </source>
</evidence>
<evidence type="ECO:0000313" key="4">
    <source>
        <dbReference type="EMBL" id="KAG7365678.1"/>
    </source>
</evidence>
<dbReference type="EMBL" id="JAGRRH010000032">
    <property type="protein sequence ID" value="KAG7339545.1"/>
    <property type="molecule type" value="Genomic_DNA"/>
</dbReference>